<evidence type="ECO:0000313" key="2">
    <source>
        <dbReference type="Proteomes" id="UP000625711"/>
    </source>
</evidence>
<keyword evidence="2" id="KW-1185">Reference proteome</keyword>
<gene>
    <name evidence="1" type="ORF">GWI33_011163</name>
</gene>
<reference evidence="1" key="1">
    <citation type="submission" date="2020-08" db="EMBL/GenBank/DDBJ databases">
        <title>Genome sequencing and assembly of the red palm weevil Rhynchophorus ferrugineus.</title>
        <authorList>
            <person name="Dias G.B."/>
            <person name="Bergman C.M."/>
            <person name="Manee M."/>
        </authorList>
    </citation>
    <scope>NUCLEOTIDE SEQUENCE</scope>
    <source>
        <strain evidence="1">AA-2017</strain>
        <tissue evidence="1">Whole larva</tissue>
    </source>
</reference>
<sequence length="96" mass="10867">TKSVKYVIGRSKFDLFHRILMRELTIRYVIEFLKLPEALEGDCLVPAADQLCLTVFKELANAGRKETFSDLESKYNGQNLELLSCTTDVTTAAHIN</sequence>
<name>A0A834I7E7_RHYFE</name>
<comment type="caution">
    <text evidence="1">The sequence shown here is derived from an EMBL/GenBank/DDBJ whole genome shotgun (WGS) entry which is preliminary data.</text>
</comment>
<protein>
    <submittedName>
        <fullName evidence="1">Uncharacterized protein</fullName>
    </submittedName>
</protein>
<feature type="non-terminal residue" evidence="1">
    <location>
        <position position="1"/>
    </location>
</feature>
<organism evidence="1 2">
    <name type="scientific">Rhynchophorus ferrugineus</name>
    <name type="common">Red palm weevil</name>
    <name type="synonym">Curculio ferrugineus</name>
    <dbReference type="NCBI Taxonomy" id="354439"/>
    <lineage>
        <taxon>Eukaryota</taxon>
        <taxon>Metazoa</taxon>
        <taxon>Ecdysozoa</taxon>
        <taxon>Arthropoda</taxon>
        <taxon>Hexapoda</taxon>
        <taxon>Insecta</taxon>
        <taxon>Pterygota</taxon>
        <taxon>Neoptera</taxon>
        <taxon>Endopterygota</taxon>
        <taxon>Coleoptera</taxon>
        <taxon>Polyphaga</taxon>
        <taxon>Cucujiformia</taxon>
        <taxon>Curculionidae</taxon>
        <taxon>Dryophthorinae</taxon>
        <taxon>Rhynchophorus</taxon>
    </lineage>
</organism>
<evidence type="ECO:0000313" key="1">
    <source>
        <dbReference type="EMBL" id="KAF7275897.1"/>
    </source>
</evidence>
<dbReference type="Proteomes" id="UP000625711">
    <property type="component" value="Unassembled WGS sequence"/>
</dbReference>
<proteinExistence type="predicted"/>
<dbReference type="EMBL" id="JAACXV010008826">
    <property type="protein sequence ID" value="KAF7275897.1"/>
    <property type="molecule type" value="Genomic_DNA"/>
</dbReference>
<accession>A0A834I7E7</accession>
<dbReference type="AlphaFoldDB" id="A0A834I7E7"/>